<evidence type="ECO:0000313" key="3">
    <source>
        <dbReference type="Proteomes" id="UP001165378"/>
    </source>
</evidence>
<dbReference type="Pfam" id="PF13354">
    <property type="entry name" value="Beta-lactamase2"/>
    <property type="match status" value="1"/>
</dbReference>
<evidence type="ECO:0000259" key="1">
    <source>
        <dbReference type="Pfam" id="PF13354"/>
    </source>
</evidence>
<evidence type="ECO:0000313" key="2">
    <source>
        <dbReference type="EMBL" id="MCF2532425.1"/>
    </source>
</evidence>
<dbReference type="PANTHER" id="PTHR35333:SF3">
    <property type="entry name" value="BETA-LACTAMASE-TYPE TRANSPEPTIDASE FOLD CONTAINING PROTEIN"/>
    <property type="match status" value="1"/>
</dbReference>
<dbReference type="NCBIfam" id="NF033103">
    <property type="entry name" value="bla_class_A"/>
    <property type="match status" value="1"/>
</dbReference>
<name>A0AA41U422_9ACTN</name>
<dbReference type="GO" id="GO:0046677">
    <property type="term" value="P:response to antibiotic"/>
    <property type="evidence" value="ECO:0007669"/>
    <property type="project" value="InterPro"/>
</dbReference>
<dbReference type="Gene3D" id="3.40.710.10">
    <property type="entry name" value="DD-peptidase/beta-lactamase superfamily"/>
    <property type="match status" value="1"/>
</dbReference>
<dbReference type="InterPro" id="IPR045155">
    <property type="entry name" value="Beta-lactam_cat"/>
</dbReference>
<dbReference type="SUPFAM" id="SSF56601">
    <property type="entry name" value="beta-lactamase/transpeptidase-like"/>
    <property type="match status" value="1"/>
</dbReference>
<feature type="domain" description="Beta-lactamase class A catalytic" evidence="1">
    <location>
        <begin position="10"/>
        <end position="224"/>
    </location>
</feature>
<dbReference type="GO" id="GO:0008800">
    <property type="term" value="F:beta-lactamase activity"/>
    <property type="evidence" value="ECO:0007669"/>
    <property type="project" value="InterPro"/>
</dbReference>
<dbReference type="InterPro" id="IPR000871">
    <property type="entry name" value="Beta-lactam_class-A"/>
</dbReference>
<keyword evidence="3" id="KW-1185">Reference proteome</keyword>
<dbReference type="GO" id="GO:0030655">
    <property type="term" value="P:beta-lactam antibiotic catabolic process"/>
    <property type="evidence" value="ECO:0007669"/>
    <property type="project" value="InterPro"/>
</dbReference>
<dbReference type="AlphaFoldDB" id="A0AA41U422"/>
<proteinExistence type="predicted"/>
<organism evidence="2 3">
    <name type="scientific">Yinghuangia soli</name>
    <dbReference type="NCBI Taxonomy" id="2908204"/>
    <lineage>
        <taxon>Bacteria</taxon>
        <taxon>Bacillati</taxon>
        <taxon>Actinomycetota</taxon>
        <taxon>Actinomycetes</taxon>
        <taxon>Kitasatosporales</taxon>
        <taxon>Streptomycetaceae</taxon>
        <taxon>Yinghuangia</taxon>
    </lineage>
</organism>
<comment type="caution">
    <text evidence="2">The sequence shown here is derived from an EMBL/GenBank/DDBJ whole genome shotgun (WGS) entry which is preliminary data.</text>
</comment>
<dbReference type="EMBL" id="JAKFHA010000033">
    <property type="protein sequence ID" value="MCF2532425.1"/>
    <property type="molecule type" value="Genomic_DNA"/>
</dbReference>
<accession>A0AA41U422</accession>
<sequence>MEKKFGARLGVYALATGTGAALAHRADERFAFCSTFKALATAAVLARKPPADLDRLVAYTRDDLMKSSRITSRHVATGMTIRQLCDAAVRFSDGTAGNLLLREIGGPAGLTAYTRSLGDTVTRMDRIEPALTEAAPGDPRDTTSPRALGTDFHRIVLGDALDPEQRALLRDLLERSETGARRIRAGVPRDWKVADKTGTGDYGTLDDIAIAWPPGAEPVVIALMSSKAAKDAAYDEGLLAEAAAHVAARLG</sequence>
<reference evidence="2" key="1">
    <citation type="submission" date="2022-01" db="EMBL/GenBank/DDBJ databases">
        <title>Genome-Based Taxonomic Classification of the Phylum Actinobacteria.</title>
        <authorList>
            <person name="Gao Y."/>
        </authorList>
    </citation>
    <scope>NUCLEOTIDE SEQUENCE</scope>
    <source>
        <strain evidence="2">KLBMP 8922</strain>
    </source>
</reference>
<dbReference type="PANTHER" id="PTHR35333">
    <property type="entry name" value="BETA-LACTAMASE"/>
    <property type="match status" value="1"/>
</dbReference>
<protein>
    <submittedName>
        <fullName evidence="2">Class A beta-lactamase</fullName>
    </submittedName>
</protein>
<gene>
    <name evidence="2" type="primary">bla</name>
    <name evidence="2" type="ORF">LZ495_35150</name>
</gene>
<dbReference type="PRINTS" id="PR00118">
    <property type="entry name" value="BLACTAMASEA"/>
</dbReference>
<dbReference type="InterPro" id="IPR012338">
    <property type="entry name" value="Beta-lactam/transpept-like"/>
</dbReference>
<dbReference type="Proteomes" id="UP001165378">
    <property type="component" value="Unassembled WGS sequence"/>
</dbReference>